<gene>
    <name evidence="1" type="ORF">NE237_024407</name>
</gene>
<organism evidence="1 2">
    <name type="scientific">Protea cynaroides</name>
    <dbReference type="NCBI Taxonomy" id="273540"/>
    <lineage>
        <taxon>Eukaryota</taxon>
        <taxon>Viridiplantae</taxon>
        <taxon>Streptophyta</taxon>
        <taxon>Embryophyta</taxon>
        <taxon>Tracheophyta</taxon>
        <taxon>Spermatophyta</taxon>
        <taxon>Magnoliopsida</taxon>
        <taxon>Proteales</taxon>
        <taxon>Proteaceae</taxon>
        <taxon>Protea</taxon>
    </lineage>
</organism>
<reference evidence="1" key="1">
    <citation type="journal article" date="2023" name="Plant J.">
        <title>The genome of the king protea, Protea cynaroides.</title>
        <authorList>
            <person name="Chang J."/>
            <person name="Duong T.A."/>
            <person name="Schoeman C."/>
            <person name="Ma X."/>
            <person name="Roodt D."/>
            <person name="Barker N."/>
            <person name="Li Z."/>
            <person name="Van de Peer Y."/>
            <person name="Mizrachi E."/>
        </authorList>
    </citation>
    <scope>NUCLEOTIDE SEQUENCE</scope>
    <source>
        <tissue evidence="1">Young leaves</tissue>
    </source>
</reference>
<proteinExistence type="predicted"/>
<evidence type="ECO:0000313" key="1">
    <source>
        <dbReference type="EMBL" id="KAJ4964468.1"/>
    </source>
</evidence>
<keyword evidence="2" id="KW-1185">Reference proteome</keyword>
<dbReference type="AlphaFoldDB" id="A0A9Q0HDU5"/>
<dbReference type="Proteomes" id="UP001141806">
    <property type="component" value="Unassembled WGS sequence"/>
</dbReference>
<accession>A0A9Q0HDU5</accession>
<dbReference type="EMBL" id="JAMYWD010000008">
    <property type="protein sequence ID" value="KAJ4964468.1"/>
    <property type="molecule type" value="Genomic_DNA"/>
</dbReference>
<protein>
    <submittedName>
        <fullName evidence="1">Uncharacterized protein</fullName>
    </submittedName>
</protein>
<evidence type="ECO:0000313" key="2">
    <source>
        <dbReference type="Proteomes" id="UP001141806"/>
    </source>
</evidence>
<name>A0A9Q0HDU5_9MAGN</name>
<comment type="caution">
    <text evidence="1">The sequence shown here is derived from an EMBL/GenBank/DDBJ whole genome shotgun (WGS) entry which is preliminary data.</text>
</comment>
<sequence length="126" mass="12889">MAPVLLEFVGLSVEGVSGPKPPPHSMDAGEICTATCLQKGFHPSVAGRGVSEGPGRRSRMARQVVAAVAARGKDIADVAASHSLPSQNPNPHRLPPTTFYYGLEAVPLAQPAFTPLPAPGSATLGA</sequence>